<dbReference type="EMBL" id="JAWZSR010000001">
    <property type="protein sequence ID" value="MDX8044989.1"/>
    <property type="molecule type" value="Genomic_DNA"/>
</dbReference>
<gene>
    <name evidence="1" type="ORF">SH601_03235</name>
</gene>
<evidence type="ECO:0000313" key="2">
    <source>
        <dbReference type="Proteomes" id="UP001277972"/>
    </source>
</evidence>
<evidence type="ECO:0000313" key="1">
    <source>
        <dbReference type="EMBL" id="MDX8044989.1"/>
    </source>
</evidence>
<comment type="caution">
    <text evidence="1">The sequence shown here is derived from an EMBL/GenBank/DDBJ whole genome shotgun (WGS) entry which is preliminary data.</text>
</comment>
<dbReference type="Proteomes" id="UP001277972">
    <property type="component" value="Unassembled WGS sequence"/>
</dbReference>
<name>A0ACC6M224_9BACI</name>
<organism evidence="1 2">
    <name type="scientific">Gracilibacillus pellucidus</name>
    <dbReference type="NCBI Taxonomy" id="3095368"/>
    <lineage>
        <taxon>Bacteria</taxon>
        <taxon>Bacillati</taxon>
        <taxon>Bacillota</taxon>
        <taxon>Bacilli</taxon>
        <taxon>Bacillales</taxon>
        <taxon>Bacillaceae</taxon>
        <taxon>Gracilibacillus</taxon>
    </lineage>
</organism>
<sequence length="79" mass="8838">MLTSVPIQVVIVLLIGLVFICFGYLIITSKVPTLLDFFLKQGVSYNDKLSNKFFGSIIILLGIIMLLLPFILGIENMNF</sequence>
<proteinExistence type="predicted"/>
<accession>A0ACC6M224</accession>
<reference evidence="1" key="1">
    <citation type="submission" date="2023-11" db="EMBL/GenBank/DDBJ databases">
        <title>Gracilibacillus pellucida a moderately halophilic bacterium isolated from saline soil in Xinjiang province.</title>
        <authorList>
            <person name="Zhang Z."/>
            <person name="Tan F."/>
            <person name="Wang Y."/>
            <person name="Xia M."/>
        </authorList>
    </citation>
    <scope>NUCLEOTIDE SEQUENCE</scope>
    <source>
        <strain evidence="1">S3-1-1</strain>
    </source>
</reference>
<keyword evidence="2" id="KW-1185">Reference proteome</keyword>
<protein>
    <submittedName>
        <fullName evidence="1">Uncharacterized protein</fullName>
    </submittedName>
</protein>